<evidence type="ECO:0000313" key="3">
    <source>
        <dbReference type="Proteomes" id="UP001410795"/>
    </source>
</evidence>
<dbReference type="RefSeq" id="WP_221860056.1">
    <property type="nucleotide sequence ID" value="NZ_BAAAYV010000017.1"/>
</dbReference>
<dbReference type="EMBL" id="BAAAYV010000017">
    <property type="protein sequence ID" value="GAA3664816.1"/>
    <property type="molecule type" value="Genomic_DNA"/>
</dbReference>
<organism evidence="2 3">
    <name type="scientific">Microbacterium marinilacus</name>
    <dbReference type="NCBI Taxonomy" id="415209"/>
    <lineage>
        <taxon>Bacteria</taxon>
        <taxon>Bacillati</taxon>
        <taxon>Actinomycetota</taxon>
        <taxon>Actinomycetes</taxon>
        <taxon>Micrococcales</taxon>
        <taxon>Microbacteriaceae</taxon>
        <taxon>Microbacterium</taxon>
    </lineage>
</organism>
<comment type="caution">
    <text evidence="2">The sequence shown here is derived from an EMBL/GenBank/DDBJ whole genome shotgun (WGS) entry which is preliminary data.</text>
</comment>
<dbReference type="InterPro" id="IPR041657">
    <property type="entry name" value="HTH_17"/>
</dbReference>
<dbReference type="NCBIfam" id="TIGR01764">
    <property type="entry name" value="excise"/>
    <property type="match status" value="1"/>
</dbReference>
<protein>
    <submittedName>
        <fullName evidence="2">Helix-turn-helix domain-containing protein</fullName>
    </submittedName>
</protein>
<dbReference type="Proteomes" id="UP001410795">
    <property type="component" value="Unassembled WGS sequence"/>
</dbReference>
<evidence type="ECO:0000313" key="2">
    <source>
        <dbReference type="EMBL" id="GAA3664816.1"/>
    </source>
</evidence>
<sequence>MDGRWITTGAAADLLGRSRQHVVDLCDRGVLPHARAGTHRRVDREAVERLLEPTMTYEQTRSLWLHRAVVGKLVLEPDRVLEKASENIARWRGRHRPDGKAVQYLDEWEQLISDGVEAVAKVLVDTGERARELRQNSPFAGVLSDRQRTQILDSFRADWDRHRRKPAA</sequence>
<gene>
    <name evidence="2" type="ORF">GCM10022202_28620</name>
</gene>
<keyword evidence="3" id="KW-1185">Reference proteome</keyword>
<dbReference type="Pfam" id="PF12728">
    <property type="entry name" value="HTH_17"/>
    <property type="match status" value="1"/>
</dbReference>
<reference evidence="3" key="1">
    <citation type="journal article" date="2019" name="Int. J. Syst. Evol. Microbiol.">
        <title>The Global Catalogue of Microorganisms (GCM) 10K type strain sequencing project: providing services to taxonomists for standard genome sequencing and annotation.</title>
        <authorList>
            <consortium name="The Broad Institute Genomics Platform"/>
            <consortium name="The Broad Institute Genome Sequencing Center for Infectious Disease"/>
            <person name="Wu L."/>
            <person name="Ma J."/>
        </authorList>
    </citation>
    <scope>NUCLEOTIDE SEQUENCE [LARGE SCALE GENOMIC DNA]</scope>
    <source>
        <strain evidence="3">JCM 16546</strain>
    </source>
</reference>
<dbReference type="SUPFAM" id="SSF46955">
    <property type="entry name" value="Putative DNA-binding domain"/>
    <property type="match status" value="1"/>
</dbReference>
<name>A0ABP7BLY8_9MICO</name>
<accession>A0ABP7BLY8</accession>
<evidence type="ECO:0000259" key="1">
    <source>
        <dbReference type="Pfam" id="PF12728"/>
    </source>
</evidence>
<dbReference type="InterPro" id="IPR009061">
    <property type="entry name" value="DNA-bd_dom_put_sf"/>
</dbReference>
<proteinExistence type="predicted"/>
<dbReference type="InterPro" id="IPR010093">
    <property type="entry name" value="SinI_DNA-bd"/>
</dbReference>
<feature type="domain" description="Helix-turn-helix" evidence="1">
    <location>
        <begin position="5"/>
        <end position="52"/>
    </location>
</feature>